<sequence>MTKREVKRERDVKKTIWFNRDELSIIGNKMAQANLTNFSTYARYMLTTGRVVSVDYSELLKLRNEVNKIGTNINQMARYIHLSEEITKEDFQILLEDIESMKKQVSDALTGELARLEELLEKEGKDPLWLLQNTSSQ</sequence>
<proteinExistence type="predicted"/>
<evidence type="ECO:0000313" key="5">
    <source>
        <dbReference type="Proteomes" id="UP000278566"/>
    </source>
</evidence>
<organism evidence="1 5">
    <name type="scientific">Streptococcus suis</name>
    <dbReference type="NCBI Taxonomy" id="1307"/>
    <lineage>
        <taxon>Bacteria</taxon>
        <taxon>Bacillati</taxon>
        <taxon>Bacillota</taxon>
        <taxon>Bacilli</taxon>
        <taxon>Lactobacillales</taxon>
        <taxon>Streptococcaceae</taxon>
        <taxon>Streptococcus</taxon>
    </lineage>
</organism>
<dbReference type="InterPro" id="IPR053842">
    <property type="entry name" value="NikA-like"/>
</dbReference>
<name>A0A3R8N965_STRSU</name>
<dbReference type="EMBL" id="SSXL01000001">
    <property type="protein sequence ID" value="TII04189.1"/>
    <property type="molecule type" value="Genomic_DNA"/>
</dbReference>
<dbReference type="Proteomes" id="UP000278566">
    <property type="component" value="Unassembled WGS sequence"/>
</dbReference>
<evidence type="ECO:0000313" key="3">
    <source>
        <dbReference type="EMBL" id="TII04189.1"/>
    </source>
</evidence>
<dbReference type="RefSeq" id="WP_024409556.1">
    <property type="nucleotide sequence ID" value="NZ_JAIMDZ010000001.1"/>
</dbReference>
<reference evidence="2 4" key="3">
    <citation type="submission" date="2018-12" db="EMBL/GenBank/DDBJ databases">
        <title>Whole-genome sequences of fifteen clinical Streptococcus suis strains isolated from pigs between 2006 and 2018.</title>
        <authorList>
            <person name="Stevens M.J.A."/>
            <person name="Cernela N."/>
            <person name="Spoerry Serrano N."/>
            <person name="Schmitt S."/>
            <person name="Schrenzel J."/>
            <person name="Stephan R."/>
        </authorList>
    </citation>
    <scope>NUCLEOTIDE SEQUENCE [LARGE SCALE GENOMIC DNA]</scope>
    <source>
        <strain evidence="2 4">SS1014</strain>
    </source>
</reference>
<dbReference type="EMBL" id="RRZO01000003">
    <property type="protein sequence ID" value="RRN52506.1"/>
    <property type="molecule type" value="Genomic_DNA"/>
</dbReference>
<dbReference type="Pfam" id="PF21983">
    <property type="entry name" value="NikA-like"/>
    <property type="match status" value="1"/>
</dbReference>
<reference evidence="2 4" key="2">
    <citation type="submission" date="2018-11" db="EMBL/GenBank/DDBJ databases">
        <authorList>
            <person name="Stevens M.J."/>
            <person name="Cernela N."/>
            <person name="Spoerry Serrano N."/>
            <person name="Schmitt S."/>
            <person name="Schrenzel J."/>
            <person name="Stephan R."/>
        </authorList>
    </citation>
    <scope>NUCLEOTIDE SEQUENCE [LARGE SCALE GENOMIC DNA]</scope>
    <source>
        <strain evidence="2 4">SS1014</strain>
    </source>
</reference>
<reference evidence="1 5" key="1">
    <citation type="submission" date="2018-11" db="EMBL/GenBank/DDBJ databases">
        <title>Changes in penicillin susceptibility of Streptococcus suis isolates by amino acid alterations in the penicillin-binding protein.</title>
        <authorList>
            <person name="Niemann L."/>
            <person name="Eichhorn I."/>
        </authorList>
    </citation>
    <scope>NUCLEOTIDE SEQUENCE [LARGE SCALE GENOMIC DNA]</scope>
    <source>
        <strain evidence="1 5">IMT40738</strain>
    </source>
</reference>
<dbReference type="AlphaFoldDB" id="A0A3R8N965"/>
<evidence type="ECO:0000313" key="6">
    <source>
        <dbReference type="Proteomes" id="UP000309259"/>
    </source>
</evidence>
<gene>
    <name evidence="1" type="primary">mobC</name>
    <name evidence="1" type="ORF">EI220_01380</name>
    <name evidence="2" type="ORF">EJA00_06070</name>
    <name evidence="3" type="ORF">FAJ35_00060</name>
</gene>
<evidence type="ECO:0000313" key="1">
    <source>
        <dbReference type="EMBL" id="RRN52506.1"/>
    </source>
</evidence>
<comment type="caution">
    <text evidence="1">The sequence shown here is derived from an EMBL/GenBank/DDBJ whole genome shotgun (WGS) entry which is preliminary data.</text>
</comment>
<accession>A0A3R8N965</accession>
<protein>
    <submittedName>
        <fullName evidence="3">MobC family plasmid mobilization relaxosome protein</fullName>
    </submittedName>
    <submittedName>
        <fullName evidence="1">Plasmid mobilization relaxosome protein MobC</fullName>
    </submittedName>
</protein>
<evidence type="ECO:0000313" key="2">
    <source>
        <dbReference type="EMBL" id="RRR48777.1"/>
    </source>
</evidence>
<dbReference type="Proteomes" id="UP000309259">
    <property type="component" value="Unassembled WGS sequence"/>
</dbReference>
<dbReference type="Proteomes" id="UP000273973">
    <property type="component" value="Unassembled WGS sequence"/>
</dbReference>
<evidence type="ECO:0000313" key="4">
    <source>
        <dbReference type="Proteomes" id="UP000273973"/>
    </source>
</evidence>
<reference evidence="3 6" key="4">
    <citation type="submission" date="2019-04" db="EMBL/GenBank/DDBJ databases">
        <title>Genome analysis of Streptococcus suis strain WUSS327.</title>
        <authorList>
            <person name="Chen H."/>
            <person name="Gao X."/>
            <person name="Wu Z."/>
        </authorList>
    </citation>
    <scope>NUCLEOTIDE SEQUENCE [LARGE SCALE GENOMIC DNA]</scope>
    <source>
        <strain evidence="3 6">WUSS327</strain>
    </source>
</reference>
<dbReference type="EMBL" id="RSDG01000036">
    <property type="protein sequence ID" value="RRR48777.1"/>
    <property type="molecule type" value="Genomic_DNA"/>
</dbReference>